<reference evidence="1 2" key="1">
    <citation type="submission" date="2023-01" db="EMBL/GenBank/DDBJ databases">
        <title>Cultivation and genomic characterization of new, ubiquitous marine nitrite-oxidizing bacteria from the Nitrospirales.</title>
        <authorList>
            <person name="Mueller A.J."/>
            <person name="Daebeler A."/>
            <person name="Herbold C.W."/>
            <person name="Kirkegaard R.H."/>
            <person name="Daims H."/>
        </authorList>
    </citation>
    <scope>NUCLEOTIDE SEQUENCE [LARGE SCALE GENOMIC DNA]</scope>
    <source>
        <strain evidence="1 2">DK</strain>
    </source>
</reference>
<dbReference type="EMBL" id="CP116968">
    <property type="protein sequence ID" value="WNM61768.1"/>
    <property type="molecule type" value="Genomic_DNA"/>
</dbReference>
<sequence>MVSKIEWCLHAVQRWGFSFLLGIVSMGICPVSAEVLITTDFESGTLSDWTVFSTSNGTLGGKGFPIVALCDLGNPVSPSYCLQVQVGQLHFAPAHDVQQGGGISLTTMTIAGLIQLSARVGATYHSPDYKRNLNGGLFEWVVDDQVIADFDVGPMEDGITVQQHFIGTVPVAAGRHIIQLRVTRPFQSGAGKPSPVQFIDDVVVELLSEP</sequence>
<keyword evidence="2" id="KW-1185">Reference proteome</keyword>
<dbReference type="AlphaFoldDB" id="A0AA96JVS2"/>
<evidence type="ECO:0000313" key="2">
    <source>
        <dbReference type="Proteomes" id="UP001302494"/>
    </source>
</evidence>
<dbReference type="KEGG" id="nneo:PQG83_18800"/>
<gene>
    <name evidence="1" type="ORF">PQG83_18800</name>
</gene>
<dbReference type="Proteomes" id="UP001302494">
    <property type="component" value="Chromosome"/>
</dbReference>
<proteinExistence type="predicted"/>
<protein>
    <submittedName>
        <fullName evidence="1">Uncharacterized protein</fullName>
    </submittedName>
</protein>
<organism evidence="1 2">
    <name type="scientific">Candidatus Nitrospira neomarina</name>
    <dbReference type="NCBI Taxonomy" id="3020899"/>
    <lineage>
        <taxon>Bacteria</taxon>
        <taxon>Pseudomonadati</taxon>
        <taxon>Nitrospirota</taxon>
        <taxon>Nitrospiria</taxon>
        <taxon>Nitrospirales</taxon>
        <taxon>Nitrospiraceae</taxon>
        <taxon>Nitrospira</taxon>
    </lineage>
</organism>
<dbReference type="RefSeq" id="WP_312744317.1">
    <property type="nucleotide sequence ID" value="NZ_CP116968.1"/>
</dbReference>
<evidence type="ECO:0000313" key="1">
    <source>
        <dbReference type="EMBL" id="WNM61768.1"/>
    </source>
</evidence>
<accession>A0AA96JVS2</accession>
<name>A0AA96JVS2_9BACT</name>